<reference evidence="1 2" key="2">
    <citation type="submission" date="2018-11" db="EMBL/GenBank/DDBJ databases">
        <authorList>
            <consortium name="Pathogen Informatics"/>
        </authorList>
    </citation>
    <scope>NUCLEOTIDE SEQUENCE [LARGE SCALE GENOMIC DNA]</scope>
</reference>
<dbReference type="WBParaSite" id="NBR_0000931301-mRNA-1">
    <property type="protein sequence ID" value="NBR_0000931301-mRNA-1"/>
    <property type="gene ID" value="NBR_0000931301"/>
</dbReference>
<sequence length="80" mass="8861">MTRPAAHMPMNVCQSESANERANGELAAQFPFPRLSFTVDGDGTLDTIYIESTSRFRSTKTYESTHVNAVRFCPGTSNKD</sequence>
<evidence type="ECO:0000313" key="1">
    <source>
        <dbReference type="EMBL" id="VDL72903.1"/>
    </source>
</evidence>
<reference evidence="3" key="1">
    <citation type="submission" date="2017-02" db="UniProtKB">
        <authorList>
            <consortium name="WormBaseParasite"/>
        </authorList>
    </citation>
    <scope>IDENTIFICATION</scope>
</reference>
<gene>
    <name evidence="1" type="ORF">NBR_LOCUS9314</name>
</gene>
<evidence type="ECO:0000313" key="2">
    <source>
        <dbReference type="Proteomes" id="UP000271162"/>
    </source>
</evidence>
<accession>A0A0N4Y144</accession>
<dbReference type="AlphaFoldDB" id="A0A0N4Y144"/>
<protein>
    <submittedName>
        <fullName evidence="3">Transposase</fullName>
    </submittedName>
</protein>
<organism evidence="3">
    <name type="scientific">Nippostrongylus brasiliensis</name>
    <name type="common">Rat hookworm</name>
    <dbReference type="NCBI Taxonomy" id="27835"/>
    <lineage>
        <taxon>Eukaryota</taxon>
        <taxon>Metazoa</taxon>
        <taxon>Ecdysozoa</taxon>
        <taxon>Nematoda</taxon>
        <taxon>Chromadorea</taxon>
        <taxon>Rhabditida</taxon>
        <taxon>Rhabditina</taxon>
        <taxon>Rhabditomorpha</taxon>
        <taxon>Strongyloidea</taxon>
        <taxon>Heligmosomidae</taxon>
        <taxon>Nippostrongylus</taxon>
    </lineage>
</organism>
<proteinExistence type="predicted"/>
<name>A0A0N4Y144_NIPBR</name>
<keyword evidence="2" id="KW-1185">Reference proteome</keyword>
<dbReference type="Proteomes" id="UP000271162">
    <property type="component" value="Unassembled WGS sequence"/>
</dbReference>
<dbReference type="EMBL" id="UYSL01020123">
    <property type="protein sequence ID" value="VDL72903.1"/>
    <property type="molecule type" value="Genomic_DNA"/>
</dbReference>
<evidence type="ECO:0000313" key="3">
    <source>
        <dbReference type="WBParaSite" id="NBR_0000931301-mRNA-1"/>
    </source>
</evidence>